<gene>
    <name evidence="1" type="ORF">SAMN04488000_1241</name>
</gene>
<dbReference type="EMBL" id="FOFV01000024">
    <property type="protein sequence ID" value="SES36210.1"/>
    <property type="molecule type" value="Genomic_DNA"/>
</dbReference>
<protein>
    <submittedName>
        <fullName evidence="1">3-deoxy-7-phosphoheptulonate synthase</fullName>
    </submittedName>
</protein>
<keyword evidence="2" id="KW-1185">Reference proteome</keyword>
<dbReference type="STRING" id="65499.SAMN04488000_1241"/>
<dbReference type="AlphaFoldDB" id="A0A1H9WQL3"/>
<reference evidence="2" key="1">
    <citation type="submission" date="2016-10" db="EMBL/GenBank/DDBJ databases">
        <authorList>
            <person name="Varghese N."/>
            <person name="Submissions S."/>
        </authorList>
    </citation>
    <scope>NUCLEOTIDE SEQUENCE [LARGE SCALE GENOMIC DNA]</scope>
    <source>
        <strain evidence="2">DSM 44437</strain>
    </source>
</reference>
<accession>A0A1H9WQL3</accession>
<feature type="non-terminal residue" evidence="1">
    <location>
        <position position="58"/>
    </location>
</feature>
<organism evidence="1 2">
    <name type="scientific">Lentzea albida</name>
    <dbReference type="NCBI Taxonomy" id="65499"/>
    <lineage>
        <taxon>Bacteria</taxon>
        <taxon>Bacillati</taxon>
        <taxon>Actinomycetota</taxon>
        <taxon>Actinomycetes</taxon>
        <taxon>Pseudonocardiales</taxon>
        <taxon>Pseudonocardiaceae</taxon>
        <taxon>Lentzea</taxon>
    </lineage>
</organism>
<dbReference type="Proteomes" id="UP000199503">
    <property type="component" value="Unassembled WGS sequence"/>
</dbReference>
<evidence type="ECO:0000313" key="2">
    <source>
        <dbReference type="Proteomes" id="UP000199503"/>
    </source>
</evidence>
<evidence type="ECO:0000313" key="1">
    <source>
        <dbReference type="EMBL" id="SES36210.1"/>
    </source>
</evidence>
<proteinExistence type="predicted"/>
<sequence>MNWTVDVPVDALPELPSLPLPLRLKLDDALSRPAAQQPEWPDAEQVRRVRTVLESVPP</sequence>
<name>A0A1H9WQL3_9PSEU</name>